<evidence type="ECO:0000313" key="3">
    <source>
        <dbReference type="Proteomes" id="UP000014071"/>
    </source>
</evidence>
<name>R9PCC8_PSEHS</name>
<reference evidence="3" key="1">
    <citation type="journal article" date="2013" name="Genome Announc.">
        <title>Draft genome sequence of the basidiomycetous yeast-like fungus Pseudozyma hubeiensis SY62, which produces an abundant amount of the biosurfactant mannosylerythritol lipids.</title>
        <authorList>
            <person name="Konishi M."/>
            <person name="Hatada Y."/>
            <person name="Horiuchi J."/>
        </authorList>
    </citation>
    <scope>NUCLEOTIDE SEQUENCE [LARGE SCALE GENOMIC DNA]</scope>
    <source>
        <strain evidence="3">SY62</strain>
    </source>
</reference>
<gene>
    <name evidence="2" type="ORF">PHSY_006462</name>
</gene>
<organism evidence="2 3">
    <name type="scientific">Pseudozyma hubeiensis (strain SY62)</name>
    <name type="common">Yeast</name>
    <dbReference type="NCBI Taxonomy" id="1305764"/>
    <lineage>
        <taxon>Eukaryota</taxon>
        <taxon>Fungi</taxon>
        <taxon>Dikarya</taxon>
        <taxon>Basidiomycota</taxon>
        <taxon>Ustilaginomycotina</taxon>
        <taxon>Ustilaginomycetes</taxon>
        <taxon>Ustilaginales</taxon>
        <taxon>Ustilaginaceae</taxon>
        <taxon>Pseudozyma</taxon>
    </lineage>
</organism>
<dbReference type="eggNOG" id="ENOG502TM3A">
    <property type="taxonomic scope" value="Eukaryota"/>
</dbReference>
<keyword evidence="3" id="KW-1185">Reference proteome</keyword>
<dbReference type="HOGENOM" id="CLU_427665_0_0_1"/>
<dbReference type="AlphaFoldDB" id="R9PCC8"/>
<dbReference type="EMBL" id="DF238821">
    <property type="protein sequence ID" value="GAC98867.1"/>
    <property type="molecule type" value="Genomic_DNA"/>
</dbReference>
<feature type="region of interest" description="Disordered" evidence="1">
    <location>
        <begin position="592"/>
        <end position="622"/>
    </location>
</feature>
<feature type="compositionally biased region" description="Basic residues" evidence="1">
    <location>
        <begin position="599"/>
        <end position="608"/>
    </location>
</feature>
<dbReference type="OrthoDB" id="2556029at2759"/>
<dbReference type="GeneID" id="24111733"/>
<protein>
    <submittedName>
        <fullName evidence="2">Uncharacterized protein</fullName>
    </submittedName>
</protein>
<evidence type="ECO:0000313" key="2">
    <source>
        <dbReference type="EMBL" id="GAC98867.1"/>
    </source>
</evidence>
<accession>R9PCC8</accession>
<proteinExistence type="predicted"/>
<dbReference type="Proteomes" id="UP000014071">
    <property type="component" value="Unassembled WGS sequence"/>
</dbReference>
<evidence type="ECO:0000256" key="1">
    <source>
        <dbReference type="SAM" id="MobiDB-lite"/>
    </source>
</evidence>
<sequence length="622" mass="71113">MQIDATMNANLHLGEQGLFVAFRAQQETDTEIWERIVLFLLPEIRPEEHIHPQPNGKNLWDRTLFWPTHQSDLKALALTCKQLKALALPALLYAPFLQDERVNDFVRFICQNERRRLVPASSEAASTIKALHVQSEMFDMHIHSYAGYDKSFQQSFCTCDLHVLFSLAENVRYVSLECLDGRECEVCFQLHPSEGATNHIFAHFLSSTTVCRPTALRWIYNSSQKKQLSLQDATSYEPLSQLTSLELLNISPPEEFVAFLTRDLASAERFPEVQEAISAGFSPNKKLQRLRLTTTCMGFLSYFEQYMEELAATAAGEYFDHMDSLPDYDEEYETLTRLHELASKSWMLPNLRLLVLEIPSRGRLYSEDALKGLVDRDVLQDLSSSFQRDKPKYPDHAASKLSSLFDASKRSGNLIDDASPFHDIAVNLDKVDREWRKRLAEHDSFWLGEQIGKHALTALWNSSRFERGLKETEIRIVAERESLTFRDRLTHLDEGFFCQAESVAQVGTRSKKGALQWSSSDGVIMEDDGVWADPDIFSLVDTMPWLSYHQHNEYGCCSWSGELPRDNNPTSSSDGNTPRVVLPALIKMDDKQLDELGRLRRNPSRRARKSTDEQATESNRKG</sequence>
<dbReference type="RefSeq" id="XP_012192454.1">
    <property type="nucleotide sequence ID" value="XM_012337064.1"/>
</dbReference>